<dbReference type="InterPro" id="IPR036348">
    <property type="entry name" value="WIBG_N_sf"/>
</dbReference>
<dbReference type="SMART" id="SM01273">
    <property type="entry name" value="Mago-bind"/>
    <property type="match status" value="1"/>
</dbReference>
<dbReference type="InterPro" id="IPR015362">
    <property type="entry name" value="WIBG_mago-bd"/>
</dbReference>
<evidence type="ECO:0000313" key="3">
    <source>
        <dbReference type="EMBL" id="KAH8999399.1"/>
    </source>
</evidence>
<dbReference type="AlphaFoldDB" id="A0AAD4LRB0"/>
<protein>
    <recommendedName>
        <fullName evidence="2">WIBG Mago-binding domain-containing protein</fullName>
    </recommendedName>
</protein>
<name>A0AAD4LRB0_9AGAM</name>
<feature type="compositionally biased region" description="Basic and acidic residues" evidence="1">
    <location>
        <begin position="177"/>
        <end position="186"/>
    </location>
</feature>
<dbReference type="PANTHER" id="PTHR22959">
    <property type="entry name" value="PYM PROTEIN"/>
    <property type="match status" value="1"/>
</dbReference>
<sequence>MSKPPLFPQKTAAGIAIDPGTLDRVIPESRRADGSVRKERKIRPGFTPQEDVARFRSVRQQAVDARALPKGHIPGWSPPGAPTPEKKEAHSKSAKKNEKRKEKRKEKRQETVRESWESEDDEDVIASPTSKEAEAVPTQAVDSTPSAPGQHTQNDPHEKAERPTSKIASPESEVDAVVDKLDKLSV</sequence>
<organism evidence="3 4">
    <name type="scientific">Lactarius akahatsu</name>
    <dbReference type="NCBI Taxonomy" id="416441"/>
    <lineage>
        <taxon>Eukaryota</taxon>
        <taxon>Fungi</taxon>
        <taxon>Dikarya</taxon>
        <taxon>Basidiomycota</taxon>
        <taxon>Agaricomycotina</taxon>
        <taxon>Agaricomycetes</taxon>
        <taxon>Russulales</taxon>
        <taxon>Russulaceae</taxon>
        <taxon>Lactarius</taxon>
    </lineage>
</organism>
<feature type="compositionally biased region" description="Basic and acidic residues" evidence="1">
    <location>
        <begin position="25"/>
        <end position="37"/>
    </location>
</feature>
<feature type="compositionally biased region" description="Basic and acidic residues" evidence="1">
    <location>
        <begin position="107"/>
        <end position="116"/>
    </location>
</feature>
<evidence type="ECO:0000313" key="4">
    <source>
        <dbReference type="Proteomes" id="UP001201163"/>
    </source>
</evidence>
<dbReference type="Pfam" id="PF09282">
    <property type="entry name" value="Mago-bind"/>
    <property type="match status" value="1"/>
</dbReference>
<dbReference type="InterPro" id="IPR039333">
    <property type="entry name" value="PYM1"/>
</dbReference>
<reference evidence="3" key="1">
    <citation type="submission" date="2022-01" db="EMBL/GenBank/DDBJ databases">
        <title>Comparative genomics reveals a dynamic genome evolution in the ectomycorrhizal milk-cap (Lactarius) mushrooms.</title>
        <authorList>
            <consortium name="DOE Joint Genome Institute"/>
            <person name="Lebreton A."/>
            <person name="Tang N."/>
            <person name="Kuo A."/>
            <person name="LaButti K."/>
            <person name="Drula E."/>
            <person name="Barry K."/>
            <person name="Clum A."/>
            <person name="Lipzen A."/>
            <person name="Mousain D."/>
            <person name="Ng V."/>
            <person name="Wang R."/>
            <person name="Wang X."/>
            <person name="Dai Y."/>
            <person name="Henrissat B."/>
            <person name="Grigoriev I.V."/>
            <person name="Guerin-Laguette A."/>
            <person name="Yu F."/>
            <person name="Martin F.M."/>
        </authorList>
    </citation>
    <scope>NUCLEOTIDE SEQUENCE</scope>
    <source>
        <strain evidence="3">QP</strain>
    </source>
</reference>
<gene>
    <name evidence="3" type="ORF">EDB92DRAFT_2081472</name>
</gene>
<dbReference type="GO" id="GO:1903259">
    <property type="term" value="P:exon-exon junction complex disassembly"/>
    <property type="evidence" value="ECO:0007669"/>
    <property type="project" value="InterPro"/>
</dbReference>
<keyword evidence="4" id="KW-1185">Reference proteome</keyword>
<dbReference type="SUPFAM" id="SSF101931">
    <property type="entry name" value="Pym (Within the bgcn gene intron protein, WIBG), N-terminal domain"/>
    <property type="match status" value="1"/>
</dbReference>
<comment type="caution">
    <text evidence="3">The sequence shown here is derived from an EMBL/GenBank/DDBJ whole genome shotgun (WGS) entry which is preliminary data.</text>
</comment>
<dbReference type="Proteomes" id="UP001201163">
    <property type="component" value="Unassembled WGS sequence"/>
</dbReference>
<feature type="compositionally biased region" description="Polar residues" evidence="1">
    <location>
        <begin position="140"/>
        <end position="153"/>
    </location>
</feature>
<feature type="compositionally biased region" description="Basic and acidic residues" evidence="1">
    <location>
        <begin position="84"/>
        <end position="100"/>
    </location>
</feature>
<dbReference type="PANTHER" id="PTHR22959:SF0">
    <property type="entry name" value="PARTNER OF Y14 AND MAGO"/>
    <property type="match status" value="1"/>
</dbReference>
<dbReference type="EMBL" id="JAKELL010000004">
    <property type="protein sequence ID" value="KAH8999399.1"/>
    <property type="molecule type" value="Genomic_DNA"/>
</dbReference>
<feature type="region of interest" description="Disordered" evidence="1">
    <location>
        <begin position="1"/>
        <end position="186"/>
    </location>
</feature>
<proteinExistence type="predicted"/>
<accession>A0AAD4LRB0</accession>
<evidence type="ECO:0000256" key="1">
    <source>
        <dbReference type="SAM" id="MobiDB-lite"/>
    </source>
</evidence>
<feature type="domain" description="WIBG Mago-binding" evidence="2">
    <location>
        <begin position="22"/>
        <end position="48"/>
    </location>
</feature>
<dbReference type="GO" id="GO:0035145">
    <property type="term" value="C:exon-exon junction complex"/>
    <property type="evidence" value="ECO:0007669"/>
    <property type="project" value="TreeGrafter"/>
</dbReference>
<evidence type="ECO:0000259" key="2">
    <source>
        <dbReference type="SMART" id="SM01273"/>
    </source>
</evidence>
<dbReference type="GO" id="GO:0003723">
    <property type="term" value="F:RNA binding"/>
    <property type="evidence" value="ECO:0007669"/>
    <property type="project" value="TreeGrafter"/>
</dbReference>
<feature type="compositionally biased region" description="Basic and acidic residues" evidence="1">
    <location>
        <begin position="154"/>
        <end position="164"/>
    </location>
</feature>
<dbReference type="GO" id="GO:0005737">
    <property type="term" value="C:cytoplasm"/>
    <property type="evidence" value="ECO:0007669"/>
    <property type="project" value="TreeGrafter"/>
</dbReference>